<dbReference type="InterPro" id="IPR029063">
    <property type="entry name" value="SAM-dependent_MTases_sf"/>
</dbReference>
<sequence>MTEDVWDARYQESPQLFSGQPNPALVAEAADLAPGRALDLGCGEGADARWLAGQGWQVTAVDVSRIALERAAVSTPDQLAGRITWTQADIAVDPPGASRYDLVSAHYLPLLRQHAAALEALVDSVAPGGTLLYVTHDLTGREPHPDFDPSDYHQPDDVRALLGAGWTVELDERRPRPGHSHHTHDLVLRARRTG</sequence>
<evidence type="ECO:0000313" key="4">
    <source>
        <dbReference type="Proteomes" id="UP000198546"/>
    </source>
</evidence>
<dbReference type="Proteomes" id="UP000198546">
    <property type="component" value="Chromosome i"/>
</dbReference>
<keyword evidence="4" id="KW-1185">Reference proteome</keyword>
<dbReference type="CDD" id="cd02440">
    <property type="entry name" value="AdoMet_MTases"/>
    <property type="match status" value="1"/>
</dbReference>
<dbReference type="STRING" id="675864.SAMN04489747_1902"/>
<dbReference type="OrthoDB" id="9786503at2"/>
<dbReference type="GO" id="GO:0032259">
    <property type="term" value="P:methylation"/>
    <property type="evidence" value="ECO:0007669"/>
    <property type="project" value="UniProtKB-KW"/>
</dbReference>
<feature type="region of interest" description="Disordered" evidence="2">
    <location>
        <begin position="172"/>
        <end position="194"/>
    </location>
</feature>
<dbReference type="AlphaFoldDB" id="A0A1G6Y5A9"/>
<gene>
    <name evidence="3" type="ORF">SAMN04489747_1902</name>
</gene>
<dbReference type="Pfam" id="PF13489">
    <property type="entry name" value="Methyltransf_23"/>
    <property type="match status" value="1"/>
</dbReference>
<name>A0A1G6Y5A9_9ACTN</name>
<dbReference type="Gene3D" id="3.40.50.150">
    <property type="entry name" value="Vaccinia Virus protein VP39"/>
    <property type="match status" value="1"/>
</dbReference>
<organism evidence="3 4">
    <name type="scientific">Auraticoccus monumenti</name>
    <dbReference type="NCBI Taxonomy" id="675864"/>
    <lineage>
        <taxon>Bacteria</taxon>
        <taxon>Bacillati</taxon>
        <taxon>Actinomycetota</taxon>
        <taxon>Actinomycetes</taxon>
        <taxon>Propionibacteriales</taxon>
        <taxon>Propionibacteriaceae</taxon>
        <taxon>Auraticoccus</taxon>
    </lineage>
</organism>
<keyword evidence="1 3" id="KW-0808">Transferase</keyword>
<dbReference type="PANTHER" id="PTHR43861">
    <property type="entry name" value="TRANS-ACONITATE 2-METHYLTRANSFERASE-RELATED"/>
    <property type="match status" value="1"/>
</dbReference>
<dbReference type="EMBL" id="LT629688">
    <property type="protein sequence ID" value="SDD85491.1"/>
    <property type="molecule type" value="Genomic_DNA"/>
</dbReference>
<dbReference type="PANTHER" id="PTHR43861:SF3">
    <property type="entry name" value="PUTATIVE (AFU_ORTHOLOGUE AFUA_2G14390)-RELATED"/>
    <property type="match status" value="1"/>
</dbReference>
<dbReference type="GO" id="GO:0008168">
    <property type="term" value="F:methyltransferase activity"/>
    <property type="evidence" value="ECO:0007669"/>
    <property type="project" value="UniProtKB-KW"/>
</dbReference>
<proteinExistence type="predicted"/>
<evidence type="ECO:0000256" key="2">
    <source>
        <dbReference type="SAM" id="MobiDB-lite"/>
    </source>
</evidence>
<keyword evidence="3" id="KW-0489">Methyltransferase</keyword>
<evidence type="ECO:0000256" key="1">
    <source>
        <dbReference type="ARBA" id="ARBA00022679"/>
    </source>
</evidence>
<dbReference type="SUPFAM" id="SSF53335">
    <property type="entry name" value="S-adenosyl-L-methionine-dependent methyltransferases"/>
    <property type="match status" value="1"/>
</dbReference>
<accession>A0A1G6Y5A9</accession>
<dbReference type="RefSeq" id="WP_090592704.1">
    <property type="nucleotide sequence ID" value="NZ_LT629688.1"/>
</dbReference>
<reference evidence="3 4" key="1">
    <citation type="submission" date="2016-10" db="EMBL/GenBank/DDBJ databases">
        <authorList>
            <person name="de Groot N.N."/>
        </authorList>
    </citation>
    <scope>NUCLEOTIDE SEQUENCE [LARGE SCALE GENOMIC DNA]</scope>
    <source>
        <strain evidence="3 4">MON 2.2</strain>
    </source>
</reference>
<protein>
    <submittedName>
        <fullName evidence="3">Methyltransferase domain-containing protein</fullName>
    </submittedName>
</protein>
<evidence type="ECO:0000313" key="3">
    <source>
        <dbReference type="EMBL" id="SDD85491.1"/>
    </source>
</evidence>